<dbReference type="STRING" id="497965.Cyan7822_0112"/>
<dbReference type="AlphaFoldDB" id="E0UIG9"/>
<dbReference type="InterPro" id="IPR011335">
    <property type="entry name" value="Restrct_endonuc-II-like"/>
</dbReference>
<reference evidence="3" key="1">
    <citation type="journal article" date="2011" name="MBio">
        <title>Novel metabolic attributes of the genus Cyanothece, comprising a group of unicellular nitrogen-fixing Cyanobacteria.</title>
        <authorList>
            <person name="Bandyopadhyay A."/>
            <person name="Elvitigala T."/>
            <person name="Welsh E."/>
            <person name="Stockel J."/>
            <person name="Liberton M."/>
            <person name="Min H."/>
            <person name="Sherman L.A."/>
            <person name="Pakrasi H.B."/>
        </authorList>
    </citation>
    <scope>NUCLEOTIDE SEQUENCE [LARGE SCALE GENOMIC DNA]</scope>
    <source>
        <strain evidence="3">PCC 7822</strain>
    </source>
</reference>
<dbReference type="Gene3D" id="3.90.1570.10">
    <property type="entry name" value="tt1808, chain A"/>
    <property type="match status" value="1"/>
</dbReference>
<protein>
    <recommendedName>
        <fullName evidence="1">Putative restriction endonuclease domain-containing protein</fullName>
    </recommendedName>
</protein>
<dbReference type="SUPFAM" id="SSF52980">
    <property type="entry name" value="Restriction endonuclease-like"/>
    <property type="match status" value="1"/>
</dbReference>
<sequence>MKTPIIEPSEQLISEQRIILQGISWQQYETLRTTLDQVPGAKMSYLEGLLEIMTPSPEHEYKKATIGRLLDIYSLDKGIRLYRCGSPTLKQELAKRGKEPDESYNLETKKEIPDLAIEVIISSGGLDILSIYQGLGVPEVWLWKNNKLSIYRLREQGYEEIARSEFLPDLDLELLSRYINYSDQYDAVIEFRKAIQK</sequence>
<dbReference type="CDD" id="cd06260">
    <property type="entry name" value="DUF820-like"/>
    <property type="match status" value="1"/>
</dbReference>
<dbReference type="RefSeq" id="WP_013320273.1">
    <property type="nucleotide sequence ID" value="NC_014501.1"/>
</dbReference>
<keyword evidence="3" id="KW-1185">Reference proteome</keyword>
<dbReference type="OrthoDB" id="5768410at2"/>
<dbReference type="PANTHER" id="PTHR47152">
    <property type="entry name" value="SLR2084 PROTEIN-RELATED"/>
    <property type="match status" value="1"/>
</dbReference>
<feature type="domain" description="Putative restriction endonuclease" evidence="1">
    <location>
        <begin position="25"/>
        <end position="172"/>
    </location>
</feature>
<evidence type="ECO:0000313" key="2">
    <source>
        <dbReference type="EMBL" id="ADN12163.1"/>
    </source>
</evidence>
<dbReference type="Proteomes" id="UP000008206">
    <property type="component" value="Chromosome"/>
</dbReference>
<dbReference type="HOGENOM" id="CLU_098557_1_0_3"/>
<evidence type="ECO:0000313" key="3">
    <source>
        <dbReference type="Proteomes" id="UP000008206"/>
    </source>
</evidence>
<organism evidence="2 3">
    <name type="scientific">Gloeothece verrucosa (strain PCC 7822)</name>
    <name type="common">Cyanothece sp. (strain PCC 7822)</name>
    <dbReference type="NCBI Taxonomy" id="497965"/>
    <lineage>
        <taxon>Bacteria</taxon>
        <taxon>Bacillati</taxon>
        <taxon>Cyanobacteriota</taxon>
        <taxon>Cyanophyceae</taxon>
        <taxon>Oscillatoriophycideae</taxon>
        <taxon>Chroococcales</taxon>
        <taxon>Aphanothecaceae</taxon>
        <taxon>Gloeothece</taxon>
        <taxon>Gloeothece verrucosa</taxon>
    </lineage>
</organism>
<dbReference type="EMBL" id="CP002198">
    <property type="protein sequence ID" value="ADN12163.1"/>
    <property type="molecule type" value="Genomic_DNA"/>
</dbReference>
<proteinExistence type="predicted"/>
<evidence type="ECO:0000259" key="1">
    <source>
        <dbReference type="Pfam" id="PF05685"/>
    </source>
</evidence>
<gene>
    <name evidence="2" type="ordered locus">Cyan7822_0112</name>
</gene>
<dbReference type="InterPro" id="IPR008538">
    <property type="entry name" value="Uma2"/>
</dbReference>
<dbReference type="KEGG" id="cyj:Cyan7822_0112"/>
<dbReference type="eggNOG" id="COG4636">
    <property type="taxonomic scope" value="Bacteria"/>
</dbReference>
<accession>E0UIG9</accession>
<dbReference type="InterPro" id="IPR012296">
    <property type="entry name" value="Nuclease_put_TT1808"/>
</dbReference>
<dbReference type="Pfam" id="PF05685">
    <property type="entry name" value="Uma2"/>
    <property type="match status" value="1"/>
</dbReference>
<name>E0UIG9_GLOV7</name>